<evidence type="ECO:0000313" key="6">
    <source>
        <dbReference type="Proteomes" id="UP001147760"/>
    </source>
</evidence>
<dbReference type="GO" id="GO:0004161">
    <property type="term" value="F:dimethylallyltranstransferase activity"/>
    <property type="evidence" value="ECO:0007669"/>
    <property type="project" value="TreeGrafter"/>
</dbReference>
<evidence type="ECO:0000313" key="5">
    <source>
        <dbReference type="EMBL" id="KAJ5471476.1"/>
    </source>
</evidence>
<evidence type="ECO:0000256" key="3">
    <source>
        <dbReference type="ARBA" id="ARBA00022723"/>
    </source>
</evidence>
<dbReference type="Pfam" id="PF00348">
    <property type="entry name" value="polyprenyl_synt"/>
    <property type="match status" value="1"/>
</dbReference>
<evidence type="ECO:0000256" key="2">
    <source>
        <dbReference type="ARBA" id="ARBA00022679"/>
    </source>
</evidence>
<keyword evidence="3" id="KW-0479">Metal-binding</keyword>
<comment type="caution">
    <text evidence="5">The sequence shown here is derived from an EMBL/GenBank/DDBJ whole genome shotgun (WGS) entry which is preliminary data.</text>
</comment>
<dbReference type="InterPro" id="IPR039702">
    <property type="entry name" value="FPS1-like"/>
</dbReference>
<name>A0A9W9WQ51_9EURO</name>
<protein>
    <submittedName>
        <fullName evidence="5">Farnesyl pyrophosphate synthase</fullName>
    </submittedName>
</protein>
<reference evidence="5" key="1">
    <citation type="submission" date="2022-12" db="EMBL/GenBank/DDBJ databases">
        <authorList>
            <person name="Petersen C."/>
        </authorList>
    </citation>
    <scope>NUCLEOTIDE SEQUENCE</scope>
    <source>
        <strain evidence="5">IBT 17660</strain>
    </source>
</reference>
<dbReference type="SUPFAM" id="SSF48576">
    <property type="entry name" value="Terpenoid synthases"/>
    <property type="match status" value="1"/>
</dbReference>
<dbReference type="InterPro" id="IPR000092">
    <property type="entry name" value="Polyprenyl_synt"/>
</dbReference>
<evidence type="ECO:0000256" key="1">
    <source>
        <dbReference type="ARBA" id="ARBA00001946"/>
    </source>
</evidence>
<dbReference type="GO" id="GO:0005737">
    <property type="term" value="C:cytoplasm"/>
    <property type="evidence" value="ECO:0007669"/>
    <property type="project" value="TreeGrafter"/>
</dbReference>
<dbReference type="GO" id="GO:0046872">
    <property type="term" value="F:metal ion binding"/>
    <property type="evidence" value="ECO:0007669"/>
    <property type="project" value="UniProtKB-KW"/>
</dbReference>
<comment type="cofactor">
    <cofactor evidence="1">
        <name>Mg(2+)</name>
        <dbReference type="ChEBI" id="CHEBI:18420"/>
    </cofactor>
</comment>
<dbReference type="GO" id="GO:0043386">
    <property type="term" value="P:mycotoxin biosynthetic process"/>
    <property type="evidence" value="ECO:0007669"/>
    <property type="project" value="UniProtKB-ARBA"/>
</dbReference>
<dbReference type="OrthoDB" id="10257492at2759"/>
<proteinExistence type="predicted"/>
<dbReference type="Proteomes" id="UP001147760">
    <property type="component" value="Unassembled WGS sequence"/>
</dbReference>
<keyword evidence="4" id="KW-0460">Magnesium</keyword>
<dbReference type="GO" id="GO:0004337">
    <property type="term" value="F:(2E,6E)-farnesyl diphosphate synthase activity"/>
    <property type="evidence" value="ECO:0007669"/>
    <property type="project" value="TreeGrafter"/>
</dbReference>
<gene>
    <name evidence="5" type="ORF">N7530_008833</name>
</gene>
<dbReference type="PANTHER" id="PTHR11525:SF0">
    <property type="entry name" value="FARNESYL PYROPHOSPHATE SYNTHASE"/>
    <property type="match status" value="1"/>
</dbReference>
<sequence>MTTSNDNNIADMTMRTYDFIVEKKTAYLDIFGDPKVTGKIGTDIQDNKCSWLAVRVFGLCSSEQKVILSLCYGRQDTGKESKVKDVF</sequence>
<dbReference type="AlphaFoldDB" id="A0A9W9WQ51"/>
<evidence type="ECO:0000256" key="4">
    <source>
        <dbReference type="ARBA" id="ARBA00022842"/>
    </source>
</evidence>
<dbReference type="Gene3D" id="1.10.600.10">
    <property type="entry name" value="Farnesyl Diphosphate Synthase"/>
    <property type="match status" value="1"/>
</dbReference>
<dbReference type="PANTHER" id="PTHR11525">
    <property type="entry name" value="FARNESYL-PYROPHOSPHATE SYNTHETASE"/>
    <property type="match status" value="1"/>
</dbReference>
<keyword evidence="2" id="KW-0808">Transferase</keyword>
<keyword evidence="6" id="KW-1185">Reference proteome</keyword>
<accession>A0A9W9WQ51</accession>
<dbReference type="InterPro" id="IPR008949">
    <property type="entry name" value="Isoprenoid_synthase_dom_sf"/>
</dbReference>
<dbReference type="GO" id="GO:0045337">
    <property type="term" value="P:farnesyl diphosphate biosynthetic process"/>
    <property type="evidence" value="ECO:0007669"/>
    <property type="project" value="TreeGrafter"/>
</dbReference>
<dbReference type="EMBL" id="JAPWDO010000005">
    <property type="protein sequence ID" value="KAJ5471476.1"/>
    <property type="molecule type" value="Genomic_DNA"/>
</dbReference>
<dbReference type="GO" id="GO:0046165">
    <property type="term" value="P:alcohol biosynthetic process"/>
    <property type="evidence" value="ECO:0007669"/>
    <property type="project" value="UniProtKB-ARBA"/>
</dbReference>
<organism evidence="5 6">
    <name type="scientific">Penicillium desertorum</name>
    <dbReference type="NCBI Taxonomy" id="1303715"/>
    <lineage>
        <taxon>Eukaryota</taxon>
        <taxon>Fungi</taxon>
        <taxon>Dikarya</taxon>
        <taxon>Ascomycota</taxon>
        <taxon>Pezizomycotina</taxon>
        <taxon>Eurotiomycetes</taxon>
        <taxon>Eurotiomycetidae</taxon>
        <taxon>Eurotiales</taxon>
        <taxon>Aspergillaceae</taxon>
        <taxon>Penicillium</taxon>
    </lineage>
</organism>
<reference evidence="5" key="2">
    <citation type="journal article" date="2023" name="IMA Fungus">
        <title>Comparative genomic study of the Penicillium genus elucidates a diverse pangenome and 15 lateral gene transfer events.</title>
        <authorList>
            <person name="Petersen C."/>
            <person name="Sorensen T."/>
            <person name="Nielsen M.R."/>
            <person name="Sondergaard T.E."/>
            <person name="Sorensen J.L."/>
            <person name="Fitzpatrick D.A."/>
            <person name="Frisvad J.C."/>
            <person name="Nielsen K.L."/>
        </authorList>
    </citation>
    <scope>NUCLEOTIDE SEQUENCE</scope>
    <source>
        <strain evidence="5">IBT 17660</strain>
    </source>
</reference>